<keyword evidence="1" id="KW-0808">Transferase</keyword>
<dbReference type="Proteomes" id="UP000199608">
    <property type="component" value="Unassembled WGS sequence"/>
</dbReference>
<dbReference type="GO" id="GO:0016301">
    <property type="term" value="F:kinase activity"/>
    <property type="evidence" value="ECO:0007669"/>
    <property type="project" value="UniProtKB-KW"/>
</dbReference>
<protein>
    <submittedName>
        <fullName evidence="1">Cytidylate kinase</fullName>
    </submittedName>
</protein>
<reference evidence="2" key="1">
    <citation type="submission" date="2016-10" db="EMBL/GenBank/DDBJ databases">
        <authorList>
            <person name="Varghese N."/>
            <person name="Submissions S."/>
        </authorList>
    </citation>
    <scope>NUCLEOTIDE SEQUENCE [LARGE SCALE GENOMIC DNA]</scope>
    <source>
        <strain evidence="2">DSM 3384</strain>
    </source>
</reference>
<dbReference type="Pfam" id="PF13189">
    <property type="entry name" value="Cytidylate_kin2"/>
    <property type="match status" value="1"/>
</dbReference>
<dbReference type="EMBL" id="FNLL01000018">
    <property type="protein sequence ID" value="SDU61921.1"/>
    <property type="molecule type" value="Genomic_DNA"/>
</dbReference>
<dbReference type="AlphaFoldDB" id="A0A1H2K0C0"/>
<proteinExistence type="predicted"/>
<sequence>MPKSIQKRIDEQIKKWEMEKKEAKPIQEFINVITISRECGSQGCEVAERLCSETGLDLFDKKILEAMVDISKTNRGLLETLDERSMNIVDDIISNFVNEHHLWADEYSKLLLKILTTIGKHGNAVILGRGANCVLKGKNVLRVKIVAPMNLRRNQTQKCHGMNLDDAMKHMVSTDSNRTAFVKRYFNCDANDPSNYDLILNTGTLSVEKAVQIIKCAIN</sequence>
<dbReference type="RefSeq" id="WP_092238094.1">
    <property type="nucleotide sequence ID" value="NZ_FNLL01000018.1"/>
</dbReference>
<organism evidence="1 2">
    <name type="scientific">Desulfobacula phenolica</name>
    <dbReference type="NCBI Taxonomy" id="90732"/>
    <lineage>
        <taxon>Bacteria</taxon>
        <taxon>Pseudomonadati</taxon>
        <taxon>Thermodesulfobacteriota</taxon>
        <taxon>Desulfobacteria</taxon>
        <taxon>Desulfobacterales</taxon>
        <taxon>Desulfobacteraceae</taxon>
        <taxon>Desulfobacula</taxon>
    </lineage>
</organism>
<evidence type="ECO:0000313" key="1">
    <source>
        <dbReference type="EMBL" id="SDU61921.1"/>
    </source>
</evidence>
<name>A0A1H2K0C0_9BACT</name>
<gene>
    <name evidence="1" type="ORF">SAMN04487931_11817</name>
</gene>
<dbReference type="Gene3D" id="3.40.50.300">
    <property type="entry name" value="P-loop containing nucleotide triphosphate hydrolases"/>
    <property type="match status" value="1"/>
</dbReference>
<keyword evidence="1" id="KW-0418">Kinase</keyword>
<dbReference type="InterPro" id="IPR027417">
    <property type="entry name" value="P-loop_NTPase"/>
</dbReference>
<evidence type="ECO:0000313" key="2">
    <source>
        <dbReference type="Proteomes" id="UP000199608"/>
    </source>
</evidence>
<accession>A0A1H2K0C0</accession>
<keyword evidence="2" id="KW-1185">Reference proteome</keyword>